<keyword evidence="6 8" id="KW-0139">CF(1)</keyword>
<proteinExistence type="inferred from homology"/>
<comment type="similarity">
    <text evidence="8">Belongs to the ATPase delta chain family.</text>
</comment>
<organism evidence="9 10">
    <name type="scientific">Methyloversatilis universalis (strain ATCC BAA-1314 / DSM 25237 / JCM 13912 / CCUG 52030 / FAM5)</name>
    <dbReference type="NCBI Taxonomy" id="1000565"/>
    <lineage>
        <taxon>Bacteria</taxon>
        <taxon>Pseudomonadati</taxon>
        <taxon>Pseudomonadota</taxon>
        <taxon>Betaproteobacteria</taxon>
        <taxon>Nitrosomonadales</taxon>
        <taxon>Sterolibacteriaceae</taxon>
        <taxon>Methyloversatilis</taxon>
    </lineage>
</organism>
<dbReference type="PANTHER" id="PTHR11910">
    <property type="entry name" value="ATP SYNTHASE DELTA CHAIN"/>
    <property type="match status" value="1"/>
</dbReference>
<dbReference type="Proteomes" id="UP000005019">
    <property type="component" value="Unassembled WGS sequence"/>
</dbReference>
<dbReference type="InterPro" id="IPR000711">
    <property type="entry name" value="ATPase_OSCP/dsu"/>
</dbReference>
<keyword evidence="10" id="KW-1185">Reference proteome</keyword>
<keyword evidence="2 8" id="KW-0813">Transport</keyword>
<evidence type="ECO:0000313" key="10">
    <source>
        <dbReference type="Proteomes" id="UP000005019"/>
    </source>
</evidence>
<keyword evidence="7 8" id="KW-0066">ATP synthesis</keyword>
<gene>
    <name evidence="8" type="primary">atpH</name>
    <name evidence="9" type="ORF">METUNv1_03370</name>
</gene>
<dbReference type="SUPFAM" id="SSF47928">
    <property type="entry name" value="N-terminal domain of the delta subunit of the F1F0-ATP synthase"/>
    <property type="match status" value="1"/>
</dbReference>
<dbReference type="NCBIfam" id="TIGR01145">
    <property type="entry name" value="ATP_synt_delta"/>
    <property type="match status" value="1"/>
</dbReference>
<dbReference type="PRINTS" id="PR00125">
    <property type="entry name" value="ATPASEDELTA"/>
</dbReference>
<comment type="subcellular location">
    <subcellularLocation>
        <location evidence="8">Cell membrane</location>
        <topology evidence="8">Peripheral membrane protein</topology>
    </subcellularLocation>
    <subcellularLocation>
        <location evidence="1">Membrane</location>
    </subcellularLocation>
</comment>
<dbReference type="STRING" id="1000565.METUNv1_03370"/>
<evidence type="ECO:0000256" key="8">
    <source>
        <dbReference type="HAMAP-Rule" id="MF_01416"/>
    </source>
</evidence>
<name>F5RFX7_METUF</name>
<evidence type="ECO:0000256" key="5">
    <source>
        <dbReference type="ARBA" id="ARBA00023136"/>
    </source>
</evidence>
<evidence type="ECO:0000256" key="3">
    <source>
        <dbReference type="ARBA" id="ARBA00022781"/>
    </source>
</evidence>
<sequence>MAENVTIARPYAEAAFQLAKEGGALAAWADALGLMAAAASEPEVKQLLADPTRTSTDRGFLFLTAVPGEIADEHRSFARVLAQNGRLGVLPEIAELFVELKNEHESSAVAHISSAFPMDDATVSRLLADLEPRFGRRLEARVSLDPELIGGVKVAVGDEVIDASVRGKLAAMATALKN</sequence>
<evidence type="ECO:0000256" key="1">
    <source>
        <dbReference type="ARBA" id="ARBA00004370"/>
    </source>
</evidence>
<keyword evidence="4 8" id="KW-0406">Ion transport</keyword>
<dbReference type="Pfam" id="PF00213">
    <property type="entry name" value="OSCP"/>
    <property type="match status" value="1"/>
</dbReference>
<comment type="function">
    <text evidence="8">This protein is part of the stalk that links CF(0) to CF(1). It either transmits conformational changes from CF(0) to CF(1) or is implicated in proton conduction.</text>
</comment>
<comment type="caution">
    <text evidence="9">The sequence shown here is derived from an EMBL/GenBank/DDBJ whole genome shotgun (WGS) entry which is preliminary data.</text>
</comment>
<keyword evidence="8" id="KW-1003">Cell membrane</keyword>
<evidence type="ECO:0000313" key="9">
    <source>
        <dbReference type="EMBL" id="EGK70465.1"/>
    </source>
</evidence>
<dbReference type="EMBL" id="AFHG01000057">
    <property type="protein sequence ID" value="EGK70465.1"/>
    <property type="molecule type" value="Genomic_DNA"/>
</dbReference>
<dbReference type="AlphaFoldDB" id="F5RFX7"/>
<evidence type="ECO:0000256" key="7">
    <source>
        <dbReference type="ARBA" id="ARBA00023310"/>
    </source>
</evidence>
<evidence type="ECO:0000256" key="4">
    <source>
        <dbReference type="ARBA" id="ARBA00023065"/>
    </source>
</evidence>
<evidence type="ECO:0000256" key="6">
    <source>
        <dbReference type="ARBA" id="ARBA00023196"/>
    </source>
</evidence>
<dbReference type="RefSeq" id="WP_008063735.1">
    <property type="nucleotide sequence ID" value="NZ_AFHG01000057.1"/>
</dbReference>
<dbReference type="NCBIfam" id="NF004402">
    <property type="entry name" value="PRK05758.2-2"/>
    <property type="match status" value="1"/>
</dbReference>
<reference evidence="9 10" key="1">
    <citation type="journal article" date="2011" name="J. Bacteriol.">
        <title>Genome sequence of Methyloversatilis universalis FAM5T, a methylotrophic representative of the order Rhodocyclales.</title>
        <authorList>
            <person name="Kittichotirat W."/>
            <person name="Good N.M."/>
            <person name="Hall R."/>
            <person name="Bringel F."/>
            <person name="Lajus A."/>
            <person name="Medigue C."/>
            <person name="Smalley N.E."/>
            <person name="Beck D."/>
            <person name="Bumgarner R."/>
            <person name="Vuilleumier S."/>
            <person name="Kalyuzhnaya M.G."/>
        </authorList>
    </citation>
    <scope>NUCLEOTIDE SEQUENCE [LARGE SCALE GENOMIC DNA]</scope>
    <source>
        <strain evidence="10">ATCC BAA-1314 / JCM 13912 / FAM5</strain>
    </source>
</reference>
<dbReference type="GO" id="GO:0005886">
    <property type="term" value="C:plasma membrane"/>
    <property type="evidence" value="ECO:0007669"/>
    <property type="project" value="UniProtKB-SubCell"/>
</dbReference>
<dbReference type="InterPro" id="IPR026015">
    <property type="entry name" value="ATP_synth_OSCP/delta_N_sf"/>
</dbReference>
<dbReference type="OrthoDB" id="9816221at2"/>
<dbReference type="GO" id="GO:0046933">
    <property type="term" value="F:proton-transporting ATP synthase activity, rotational mechanism"/>
    <property type="evidence" value="ECO:0007669"/>
    <property type="project" value="UniProtKB-UniRule"/>
</dbReference>
<protein>
    <recommendedName>
        <fullName evidence="8">ATP synthase subunit delta</fullName>
    </recommendedName>
    <alternativeName>
        <fullName evidence="8">ATP synthase F(1) sector subunit delta</fullName>
    </alternativeName>
    <alternativeName>
        <fullName evidence="8">F-type ATPase subunit delta</fullName>
        <shortName evidence="8">F-ATPase subunit delta</shortName>
    </alternativeName>
</protein>
<dbReference type="eggNOG" id="COG0712">
    <property type="taxonomic scope" value="Bacteria"/>
</dbReference>
<dbReference type="HAMAP" id="MF_01416">
    <property type="entry name" value="ATP_synth_delta_bact"/>
    <property type="match status" value="1"/>
</dbReference>
<accession>F5RFX7</accession>
<evidence type="ECO:0000256" key="2">
    <source>
        <dbReference type="ARBA" id="ARBA00022448"/>
    </source>
</evidence>
<keyword evidence="3 8" id="KW-0375">Hydrogen ion transport</keyword>
<dbReference type="Gene3D" id="1.10.520.20">
    <property type="entry name" value="N-terminal domain of the delta subunit of the F1F0-ATP synthase"/>
    <property type="match status" value="1"/>
</dbReference>
<dbReference type="GO" id="GO:0045259">
    <property type="term" value="C:proton-transporting ATP synthase complex"/>
    <property type="evidence" value="ECO:0007669"/>
    <property type="project" value="UniProtKB-KW"/>
</dbReference>
<comment type="function">
    <text evidence="8">F(1)F(0) ATP synthase produces ATP from ADP in the presence of a proton or sodium gradient. F-type ATPases consist of two structural domains, F(1) containing the extramembraneous catalytic core and F(0) containing the membrane proton channel, linked together by a central stalk and a peripheral stalk. During catalysis, ATP synthesis in the catalytic domain of F(1) is coupled via a rotary mechanism of the central stalk subunits to proton translocation.</text>
</comment>
<keyword evidence="5 8" id="KW-0472">Membrane</keyword>